<comment type="caution">
    <text evidence="3">The sequence shown here is derived from an EMBL/GenBank/DDBJ whole genome shotgun (WGS) entry which is preliminary data.</text>
</comment>
<dbReference type="FunFam" id="2.130.10.10:FF:001434">
    <property type="entry name" value="Uncharacterized protein"/>
    <property type="match status" value="1"/>
</dbReference>
<gene>
    <name evidence="3" type="ORF">PSON_ATCC_30995.1.T2510014</name>
</gene>
<keyword evidence="1" id="KW-0853">WD repeat</keyword>
<dbReference type="AlphaFoldDB" id="A0A8S1RP06"/>
<proteinExistence type="predicted"/>
<feature type="repeat" description="WD" evidence="1">
    <location>
        <begin position="514"/>
        <end position="545"/>
    </location>
</feature>
<protein>
    <recommendedName>
        <fullName evidence="5">WD40-repeat-containing domain</fullName>
    </recommendedName>
</protein>
<sequence length="733" mass="86349">MNQKIVLEKCLEHSEEIVAINENEKDLQKRGLCTKCLANGYKKKHIQDSINQIKQTKQLLKEDKTNLLQSYLENMNKLNESVELLKKFYIQQIELIIISIKKWTQQIQNVEEDFINKIQSKESYDFQLFIQYIQEEQKNQIQDSIDFKVNIQNLLLSLTETDLIKKCQILLENQITKPIVFENNDKKENEDVEELNLLCEDHKKQITIFDLCKERTSQKRIGCLECLDGTIKYTSIKRAHQMWKQIQQKKLEKMNQNADVFQNKVNCLKDYLQIVQKGYISAIENTTNKLNIIYQDYSNKVHLTTNNLINTSWKCLSKEEIIKIAQDLSQINQQNSQEDPLFIEYDNQDNQINQIIKDTVLCLQECQITQFNKINGLINNLLINDNIQSYIIENTKTQQFSSIIQSKIKEQQLKPFTYNLLQNSSIKQIESCYAIAFNKDNSIVVIGCSKQIKVFEFKQEKLKQSQIINEHNDRIFTLNFMKKSNQFISGSDDDNFIIIWLMNENNEWICQQKLNGHTSYILCLVLNNNEDIIISGSADKSIKFWMKQNEWICSQTITDHTDSVYQLNMNDSQNKVISCGQDKLILIIEQSQQDQKWNIKQKINVEQFGYRICFINDNLFTFQPNSKEQMHIYEIDSNNKQYLKTKEIIVKSGYASCDFFFPQQYIKQKCLVVNKNGYNVNLIRKQQNGSFINEQSIDFGTNGLYGLMSDNGDYLITWDDKQKEIQIRKYQEK</sequence>
<dbReference type="InterPro" id="IPR001680">
    <property type="entry name" value="WD40_rpt"/>
</dbReference>
<dbReference type="PROSITE" id="PS50294">
    <property type="entry name" value="WD_REPEATS_REGION"/>
    <property type="match status" value="1"/>
</dbReference>
<dbReference type="EMBL" id="CAJJDN010000251">
    <property type="protein sequence ID" value="CAD8129926.1"/>
    <property type="molecule type" value="Genomic_DNA"/>
</dbReference>
<dbReference type="GO" id="GO:0097361">
    <property type="term" value="C:cytosolic [4Fe-4S] assembly targeting complex"/>
    <property type="evidence" value="ECO:0007669"/>
    <property type="project" value="TreeGrafter"/>
</dbReference>
<evidence type="ECO:0000313" key="3">
    <source>
        <dbReference type="EMBL" id="CAD8129926.1"/>
    </source>
</evidence>
<dbReference type="SMART" id="SM00320">
    <property type="entry name" value="WD40"/>
    <property type="match status" value="4"/>
</dbReference>
<evidence type="ECO:0008006" key="5">
    <source>
        <dbReference type="Google" id="ProtNLM"/>
    </source>
</evidence>
<dbReference type="PANTHER" id="PTHR19920">
    <property type="entry name" value="WD40 PROTEIN CIAO1"/>
    <property type="match status" value="1"/>
</dbReference>
<name>A0A8S1RP06_9CILI</name>
<keyword evidence="2" id="KW-0175">Coiled coil</keyword>
<dbReference type="Proteomes" id="UP000692954">
    <property type="component" value="Unassembled WGS sequence"/>
</dbReference>
<dbReference type="PROSITE" id="PS50082">
    <property type="entry name" value="WD_REPEATS_2"/>
    <property type="match status" value="1"/>
</dbReference>
<reference evidence="3" key="1">
    <citation type="submission" date="2021-01" db="EMBL/GenBank/DDBJ databases">
        <authorList>
            <consortium name="Genoscope - CEA"/>
            <person name="William W."/>
        </authorList>
    </citation>
    <scope>NUCLEOTIDE SEQUENCE</scope>
</reference>
<accession>A0A8S1RP06</accession>
<dbReference type="Pfam" id="PF00400">
    <property type="entry name" value="WD40"/>
    <property type="match status" value="3"/>
</dbReference>
<evidence type="ECO:0000256" key="1">
    <source>
        <dbReference type="PROSITE-ProRule" id="PRU00221"/>
    </source>
</evidence>
<keyword evidence="4" id="KW-1185">Reference proteome</keyword>
<organism evidence="3 4">
    <name type="scientific">Paramecium sonneborni</name>
    <dbReference type="NCBI Taxonomy" id="65129"/>
    <lineage>
        <taxon>Eukaryota</taxon>
        <taxon>Sar</taxon>
        <taxon>Alveolata</taxon>
        <taxon>Ciliophora</taxon>
        <taxon>Intramacronucleata</taxon>
        <taxon>Oligohymenophorea</taxon>
        <taxon>Peniculida</taxon>
        <taxon>Parameciidae</taxon>
        <taxon>Paramecium</taxon>
    </lineage>
</organism>
<dbReference type="OrthoDB" id="412867at2759"/>
<feature type="coiled-coil region" evidence="2">
    <location>
        <begin position="43"/>
        <end position="81"/>
    </location>
</feature>
<dbReference type="GO" id="GO:0016226">
    <property type="term" value="P:iron-sulfur cluster assembly"/>
    <property type="evidence" value="ECO:0007669"/>
    <property type="project" value="TreeGrafter"/>
</dbReference>
<evidence type="ECO:0000256" key="2">
    <source>
        <dbReference type="SAM" id="Coils"/>
    </source>
</evidence>
<evidence type="ECO:0000313" key="4">
    <source>
        <dbReference type="Proteomes" id="UP000692954"/>
    </source>
</evidence>
<dbReference type="PANTHER" id="PTHR19920:SF0">
    <property type="entry name" value="CYTOSOLIC IRON-SULFUR PROTEIN ASSEMBLY PROTEIN CIAO1-RELATED"/>
    <property type="match status" value="1"/>
</dbReference>